<dbReference type="EMBL" id="JAVREJ010000017">
    <property type="protein sequence ID" value="MDT0352298.1"/>
    <property type="molecule type" value="Genomic_DNA"/>
</dbReference>
<dbReference type="InterPro" id="IPR001251">
    <property type="entry name" value="CRAL-TRIO_dom"/>
</dbReference>
<dbReference type="PANTHER" id="PTHR36837">
    <property type="entry name" value="POLY(3-HYDROXYALKANOATE) POLYMERASE SUBUNIT PHAC"/>
    <property type="match status" value="1"/>
</dbReference>
<dbReference type="Pfam" id="PF00561">
    <property type="entry name" value="Abhydrolase_1"/>
    <property type="match status" value="1"/>
</dbReference>
<accession>A0ABU2NH02</accession>
<proteinExistence type="predicted"/>
<dbReference type="GO" id="GO:0016787">
    <property type="term" value="F:hydrolase activity"/>
    <property type="evidence" value="ECO:0007669"/>
    <property type="project" value="UniProtKB-KW"/>
</dbReference>
<evidence type="ECO:0000313" key="2">
    <source>
        <dbReference type="EMBL" id="MDT0352298.1"/>
    </source>
</evidence>
<dbReference type="SUPFAM" id="SSF53474">
    <property type="entry name" value="alpha/beta-Hydrolases"/>
    <property type="match status" value="1"/>
</dbReference>
<organism evidence="2 3">
    <name type="scientific">Pseudonocardia charpentierae</name>
    <dbReference type="NCBI Taxonomy" id="3075545"/>
    <lineage>
        <taxon>Bacteria</taxon>
        <taxon>Bacillati</taxon>
        <taxon>Actinomycetota</taxon>
        <taxon>Actinomycetes</taxon>
        <taxon>Pseudonocardiales</taxon>
        <taxon>Pseudonocardiaceae</taxon>
        <taxon>Pseudonocardia</taxon>
    </lineage>
</organism>
<protein>
    <submittedName>
        <fullName evidence="2">Alpha/beta fold hydrolase</fullName>
    </submittedName>
</protein>
<keyword evidence="3" id="KW-1185">Reference proteome</keyword>
<gene>
    <name evidence="2" type="ORF">RM445_22470</name>
</gene>
<comment type="caution">
    <text evidence="2">The sequence shown here is derived from an EMBL/GenBank/DDBJ whole genome shotgun (WGS) entry which is preliminary data.</text>
</comment>
<dbReference type="Proteomes" id="UP001183202">
    <property type="component" value="Unassembled WGS sequence"/>
</dbReference>
<name>A0ABU2NH02_9PSEU</name>
<evidence type="ECO:0000313" key="3">
    <source>
        <dbReference type="Proteomes" id="UP001183202"/>
    </source>
</evidence>
<feature type="domain" description="CRAL-TRIO" evidence="1">
    <location>
        <begin position="35"/>
        <end position="217"/>
    </location>
</feature>
<dbReference type="InterPro" id="IPR029058">
    <property type="entry name" value="AB_hydrolase_fold"/>
</dbReference>
<dbReference type="RefSeq" id="WP_311558803.1">
    <property type="nucleotide sequence ID" value="NZ_JAVREJ010000017.1"/>
</dbReference>
<keyword evidence="2" id="KW-0378">Hydrolase</keyword>
<dbReference type="PROSITE" id="PS50191">
    <property type="entry name" value="CRAL_TRIO"/>
    <property type="match status" value="1"/>
</dbReference>
<reference evidence="3" key="1">
    <citation type="submission" date="2023-07" db="EMBL/GenBank/DDBJ databases">
        <title>30 novel species of actinomycetes from the DSMZ collection.</title>
        <authorList>
            <person name="Nouioui I."/>
        </authorList>
    </citation>
    <scope>NUCLEOTIDE SEQUENCE [LARGE SCALE GENOMIC DNA]</scope>
    <source>
        <strain evidence="3">DSM 45834</strain>
    </source>
</reference>
<evidence type="ECO:0000259" key="1">
    <source>
        <dbReference type="PROSITE" id="PS50191"/>
    </source>
</evidence>
<dbReference type="Gene3D" id="3.40.50.1820">
    <property type="entry name" value="alpha/beta hydrolase"/>
    <property type="match status" value="1"/>
</dbReference>
<dbReference type="InterPro" id="IPR051321">
    <property type="entry name" value="PHA/PHB_synthase"/>
</dbReference>
<dbReference type="PANTHER" id="PTHR36837:SF2">
    <property type="entry name" value="POLY(3-HYDROXYALKANOATE) POLYMERASE SUBUNIT PHAC"/>
    <property type="match status" value="1"/>
</dbReference>
<sequence>MTTFDPAKATLEALDAARRRRGRALAAAGLGPRTTASTVVDVAPGVRLHTYAGDGNPVLLVPAPIKRSYLWDLEPQVSVVEHARRRGLRPFLVEWADQPADADAGLAHYADTLLVACLDTVTEQTGSATAAVAGHSLGGTLAAVLAARRPERVSALAVLEAPLQFGALAGRFAPFIAATSPAVVDHLARGGVPGAFLDVVSAAASPREFAAEPRIDLLRSLRDPAALRTHLRVLRWASDEFRMPGALFRDVVEQLYRDDAFARGTLEIAGERVGPATLTAPLTTVFAPRSAVIPPSSVVPVHEAAASADKLLLHYTGEVGVALQHVGVLVGRAAHRDLWPRILDRLGATG</sequence>
<dbReference type="InterPro" id="IPR000073">
    <property type="entry name" value="AB_hydrolase_1"/>
</dbReference>